<dbReference type="PANTHER" id="PTHR42688">
    <property type="entry name" value="CONSERVED PROTEIN"/>
    <property type="match status" value="1"/>
</dbReference>
<feature type="transmembrane region" description="Helical" evidence="6">
    <location>
        <begin position="332"/>
        <end position="355"/>
    </location>
</feature>
<evidence type="ECO:0000256" key="6">
    <source>
        <dbReference type="SAM" id="Phobius"/>
    </source>
</evidence>
<dbReference type="CDD" id="cd17370">
    <property type="entry name" value="MFS_MJ1317_like"/>
    <property type="match status" value="1"/>
</dbReference>
<feature type="transmembrane region" description="Helical" evidence="6">
    <location>
        <begin position="361"/>
        <end position="380"/>
    </location>
</feature>
<feature type="transmembrane region" description="Helical" evidence="6">
    <location>
        <begin position="165"/>
        <end position="184"/>
    </location>
</feature>
<feature type="transmembrane region" description="Helical" evidence="6">
    <location>
        <begin position="72"/>
        <end position="105"/>
    </location>
</feature>
<dbReference type="Gene3D" id="1.20.1250.20">
    <property type="entry name" value="MFS general substrate transporter like domains"/>
    <property type="match status" value="2"/>
</dbReference>
<comment type="subcellular location">
    <subcellularLocation>
        <location evidence="1">Cell membrane</location>
        <topology evidence="1">Multi-pass membrane protein</topology>
    </subcellularLocation>
</comment>
<keyword evidence="4 6" id="KW-1133">Transmembrane helix</keyword>
<dbReference type="InterPro" id="IPR020846">
    <property type="entry name" value="MFS_dom"/>
</dbReference>
<accession>W5Y3K6</accession>
<dbReference type="GO" id="GO:0022857">
    <property type="term" value="F:transmembrane transporter activity"/>
    <property type="evidence" value="ECO:0007669"/>
    <property type="project" value="InterPro"/>
</dbReference>
<dbReference type="STRING" id="1224164.B843_10200"/>
<dbReference type="EMBL" id="CP004353">
    <property type="protein sequence ID" value="AHI23425.1"/>
    <property type="molecule type" value="Genomic_DNA"/>
</dbReference>
<feature type="transmembrane region" description="Helical" evidence="6">
    <location>
        <begin position="6"/>
        <end position="23"/>
    </location>
</feature>
<dbReference type="PATRIC" id="fig|1224164.3.peg.2056"/>
<dbReference type="Pfam" id="PF07690">
    <property type="entry name" value="MFS_1"/>
    <property type="match status" value="1"/>
</dbReference>
<keyword evidence="5 6" id="KW-0472">Membrane</keyword>
<evidence type="ECO:0000256" key="5">
    <source>
        <dbReference type="ARBA" id="ARBA00023136"/>
    </source>
</evidence>
<dbReference type="KEGG" id="cvt:B843_10200"/>
<dbReference type="InterPro" id="IPR011701">
    <property type="entry name" value="MFS"/>
</dbReference>
<feature type="transmembrane region" description="Helical" evidence="6">
    <location>
        <begin position="214"/>
        <end position="233"/>
    </location>
</feature>
<evidence type="ECO:0000313" key="8">
    <source>
        <dbReference type="EMBL" id="AHI23425.1"/>
    </source>
</evidence>
<protein>
    <recommendedName>
        <fullName evidence="7">Major facilitator superfamily (MFS) profile domain-containing protein</fullName>
    </recommendedName>
</protein>
<keyword evidence="9" id="KW-1185">Reference proteome</keyword>
<dbReference type="PROSITE" id="PS50850">
    <property type="entry name" value="MFS"/>
    <property type="match status" value="1"/>
</dbReference>
<evidence type="ECO:0000256" key="1">
    <source>
        <dbReference type="ARBA" id="ARBA00004651"/>
    </source>
</evidence>
<evidence type="ECO:0000256" key="4">
    <source>
        <dbReference type="ARBA" id="ARBA00022989"/>
    </source>
</evidence>
<dbReference type="InterPro" id="IPR036259">
    <property type="entry name" value="MFS_trans_sf"/>
</dbReference>
<evidence type="ECO:0000259" key="7">
    <source>
        <dbReference type="PROSITE" id="PS50850"/>
    </source>
</evidence>
<keyword evidence="2" id="KW-1003">Cell membrane</keyword>
<dbReference type="HOGENOM" id="CLU_040020_2_0_11"/>
<keyword evidence="3 6" id="KW-0812">Transmembrane</keyword>
<feature type="transmembrane region" description="Helical" evidence="6">
    <location>
        <begin position="239"/>
        <end position="264"/>
    </location>
</feature>
<sequence>MGLSPWGFVVTFGVVSLLMDVVYEGARSITGPFLGSLGASAALVGAVTAAGEATALALRLVSGPAADRTHRYWAWTIAGYLLTAAAVPALALPLGVAGASALILLERVGKAVRSPAKDTLISHAGSETGRGKAFAIHEALDQTGAFAGPLLVAAVLAATGGYSTGFAILAIPGAIAMVILFWLARKVPEPARYEATVEETEGDAVALSPDFWRYAVFVALTMAGYATFGLIGYHLSERGIAPVASIPVIYAIAMGVDAIAALITGKYYDQIGIKVLVSLPILAGLGTVLSFSGGFWTAIAGVLIWGAAMGVQESTLRAGVADLVPKQRRATAYGLFAAFYGAAWFVGGTLLGYLYEKSTAGLVAVCLAMQVAALVMLLLTRQRGSATSDR</sequence>
<dbReference type="PANTHER" id="PTHR42688:SF1">
    <property type="entry name" value="BLR5212 PROTEIN"/>
    <property type="match status" value="1"/>
</dbReference>
<evidence type="ECO:0000256" key="2">
    <source>
        <dbReference type="ARBA" id="ARBA00022475"/>
    </source>
</evidence>
<dbReference type="Proteomes" id="UP000019222">
    <property type="component" value="Chromosome"/>
</dbReference>
<evidence type="ECO:0000313" key="9">
    <source>
        <dbReference type="Proteomes" id="UP000019222"/>
    </source>
</evidence>
<dbReference type="GO" id="GO:0005886">
    <property type="term" value="C:plasma membrane"/>
    <property type="evidence" value="ECO:0007669"/>
    <property type="project" value="UniProtKB-SubCell"/>
</dbReference>
<dbReference type="eggNOG" id="COG0477">
    <property type="taxonomic scope" value="Bacteria"/>
</dbReference>
<feature type="transmembrane region" description="Helical" evidence="6">
    <location>
        <begin position="35"/>
        <end position="60"/>
    </location>
</feature>
<evidence type="ECO:0000256" key="3">
    <source>
        <dbReference type="ARBA" id="ARBA00022692"/>
    </source>
</evidence>
<proteinExistence type="predicted"/>
<gene>
    <name evidence="8" type="ORF">B843_10200</name>
</gene>
<organism evidence="8 9">
    <name type="scientific">Corynebacterium vitaeruminis DSM 20294</name>
    <dbReference type="NCBI Taxonomy" id="1224164"/>
    <lineage>
        <taxon>Bacteria</taxon>
        <taxon>Bacillati</taxon>
        <taxon>Actinomycetota</taxon>
        <taxon>Actinomycetes</taxon>
        <taxon>Mycobacteriales</taxon>
        <taxon>Corynebacteriaceae</taxon>
        <taxon>Corynebacterium</taxon>
    </lineage>
</organism>
<dbReference type="SUPFAM" id="SSF103473">
    <property type="entry name" value="MFS general substrate transporter"/>
    <property type="match status" value="1"/>
</dbReference>
<reference evidence="8 9" key="1">
    <citation type="submission" date="2013-02" db="EMBL/GenBank/DDBJ databases">
        <title>The complete genome sequence of Corynebacterium vitaeruminis DSM 20294.</title>
        <authorList>
            <person name="Ruckert C."/>
            <person name="Albersmeier A."/>
            <person name="Kalinowski J."/>
        </authorList>
    </citation>
    <scope>NUCLEOTIDE SEQUENCE [LARGE SCALE GENOMIC DNA]</scope>
    <source>
        <strain evidence="9">ATCC 10234</strain>
    </source>
</reference>
<feature type="transmembrane region" description="Helical" evidence="6">
    <location>
        <begin position="295"/>
        <end position="311"/>
    </location>
</feature>
<feature type="domain" description="Major facilitator superfamily (MFS) profile" evidence="7">
    <location>
        <begin position="6"/>
        <end position="383"/>
    </location>
</feature>
<dbReference type="AlphaFoldDB" id="W5Y3K6"/>
<name>W5Y3K6_9CORY</name>
<dbReference type="InterPro" id="IPR052425">
    <property type="entry name" value="Uncharacterized_MFS-type"/>
</dbReference>